<organism evidence="2 3">
    <name type="scientific">Virgibacillus xinjiangensis</name>
    <dbReference type="NCBI Taxonomy" id="393090"/>
    <lineage>
        <taxon>Bacteria</taxon>
        <taxon>Bacillati</taxon>
        <taxon>Bacillota</taxon>
        <taxon>Bacilli</taxon>
        <taxon>Bacillales</taxon>
        <taxon>Bacillaceae</taxon>
        <taxon>Virgibacillus</taxon>
    </lineage>
</organism>
<proteinExistence type="predicted"/>
<protein>
    <submittedName>
        <fullName evidence="2">CYTH domain-containing protein</fullName>
    </submittedName>
</protein>
<dbReference type="SMART" id="SM01118">
    <property type="entry name" value="CYTH"/>
    <property type="match status" value="1"/>
</dbReference>
<dbReference type="InterPro" id="IPR009195">
    <property type="entry name" value="Uncharacterised_YjbK"/>
</dbReference>
<dbReference type="InterPro" id="IPR033469">
    <property type="entry name" value="CYTH-like_dom_sf"/>
</dbReference>
<dbReference type="SUPFAM" id="SSF55154">
    <property type="entry name" value="CYTH-like phosphatases"/>
    <property type="match status" value="1"/>
</dbReference>
<dbReference type="Gene3D" id="2.40.320.10">
    <property type="entry name" value="Hypothetical Protein Pfu-838710-001"/>
    <property type="match status" value="1"/>
</dbReference>
<dbReference type="EMBL" id="JBHRSA010000041">
    <property type="protein sequence ID" value="MFC3040569.1"/>
    <property type="molecule type" value="Genomic_DNA"/>
</dbReference>
<dbReference type="RefSeq" id="WP_390271926.1">
    <property type="nucleotide sequence ID" value="NZ_JBHRSA010000041.1"/>
</dbReference>
<evidence type="ECO:0000259" key="1">
    <source>
        <dbReference type="PROSITE" id="PS51707"/>
    </source>
</evidence>
<dbReference type="PIRSF" id="PIRSF012526">
    <property type="entry name" value="CYTH_UCP012526"/>
    <property type="match status" value="1"/>
</dbReference>
<dbReference type="PROSITE" id="PS51707">
    <property type="entry name" value="CYTH"/>
    <property type="match status" value="1"/>
</dbReference>
<accession>A0ABV7CW42</accession>
<gene>
    <name evidence="2" type="ORF">ACFOGI_09960</name>
</gene>
<dbReference type="Pfam" id="PF01928">
    <property type="entry name" value="CYTH"/>
    <property type="match status" value="1"/>
</dbReference>
<feature type="domain" description="CYTH" evidence="1">
    <location>
        <begin position="4"/>
        <end position="191"/>
    </location>
</feature>
<reference evidence="3" key="1">
    <citation type="journal article" date="2019" name="Int. J. Syst. Evol. Microbiol.">
        <title>The Global Catalogue of Microorganisms (GCM) 10K type strain sequencing project: providing services to taxonomists for standard genome sequencing and annotation.</title>
        <authorList>
            <consortium name="The Broad Institute Genomics Platform"/>
            <consortium name="The Broad Institute Genome Sequencing Center for Infectious Disease"/>
            <person name="Wu L."/>
            <person name="Ma J."/>
        </authorList>
    </citation>
    <scope>NUCLEOTIDE SEQUENCE [LARGE SCALE GENOMIC DNA]</scope>
    <source>
        <strain evidence="3">KCTC 13128</strain>
    </source>
</reference>
<sequence length="191" mass="22405">MTQEIEIEYKNLLTKEEFQRLLTSLPFPDSGKIQTNHYFETTEFSLKQHGSALRIREKGGEYQLTLKEPHPDGLLETHDRLTRNEVDAWLNGDFIFKPNVGQQLEEKGILHEDLEYYGSLTTSRREIEHRGVLLVLDYSTYNGREDYELELEADSKELGTARFDELLTEHNLKRRKTPNKIQRFFDSIAKA</sequence>
<dbReference type="InterPro" id="IPR023577">
    <property type="entry name" value="CYTH_domain"/>
</dbReference>
<evidence type="ECO:0000313" key="3">
    <source>
        <dbReference type="Proteomes" id="UP001595279"/>
    </source>
</evidence>
<name>A0ABV7CW42_9BACI</name>
<comment type="caution">
    <text evidence="2">The sequence shown here is derived from an EMBL/GenBank/DDBJ whole genome shotgun (WGS) entry which is preliminary data.</text>
</comment>
<keyword evidence="3" id="KW-1185">Reference proteome</keyword>
<dbReference type="Proteomes" id="UP001595279">
    <property type="component" value="Unassembled WGS sequence"/>
</dbReference>
<evidence type="ECO:0000313" key="2">
    <source>
        <dbReference type="EMBL" id="MFC3040569.1"/>
    </source>
</evidence>
<dbReference type="CDD" id="cd07762">
    <property type="entry name" value="CYTH-like_Pase_1"/>
    <property type="match status" value="1"/>
</dbReference>